<keyword evidence="5" id="KW-0449">Lipoprotein</keyword>
<proteinExistence type="predicted"/>
<keyword evidence="3" id="KW-0812">Transmembrane</keyword>
<feature type="transmembrane region" description="Helical" evidence="3">
    <location>
        <begin position="278"/>
        <end position="305"/>
    </location>
</feature>
<dbReference type="Pfam" id="PF09850">
    <property type="entry name" value="DotU"/>
    <property type="match status" value="1"/>
</dbReference>
<keyword evidence="3" id="KW-1133">Transmembrane helix</keyword>
<dbReference type="PATRIC" id="fig|692370.5.peg.877"/>
<protein>
    <submittedName>
        <fullName evidence="5">Putative lipoprotein YiaD</fullName>
    </submittedName>
</protein>
<dbReference type="Gene3D" id="1.25.40.590">
    <property type="entry name" value="Type IV / VI secretion system, DotU"/>
    <property type="match status" value="1"/>
</dbReference>
<gene>
    <name evidence="5" type="primary">yiaD_2</name>
    <name evidence="5" type="ORF">A6F68_00861</name>
</gene>
<dbReference type="SUPFAM" id="SSF103088">
    <property type="entry name" value="OmpA-like"/>
    <property type="match status" value="1"/>
</dbReference>
<feature type="region of interest" description="Disordered" evidence="2">
    <location>
        <begin position="1"/>
        <end position="84"/>
    </location>
</feature>
<keyword evidence="1 3" id="KW-0472">Membrane</keyword>
<dbReference type="Proteomes" id="UP000092932">
    <property type="component" value="Chromosome"/>
</dbReference>
<dbReference type="PROSITE" id="PS51123">
    <property type="entry name" value="OMPA_2"/>
    <property type="match status" value="1"/>
</dbReference>
<evidence type="ECO:0000256" key="3">
    <source>
        <dbReference type="SAM" id="Phobius"/>
    </source>
</evidence>
<accession>A0A1B2AB46</accession>
<dbReference type="RefSeq" id="WP_067676751.1">
    <property type="nucleotide sequence ID" value="NZ_CP016591.1"/>
</dbReference>
<evidence type="ECO:0000256" key="2">
    <source>
        <dbReference type="SAM" id="MobiDB-lite"/>
    </source>
</evidence>
<dbReference type="PANTHER" id="PTHR38033">
    <property type="entry name" value="MEMBRANE PROTEIN-RELATED"/>
    <property type="match status" value="1"/>
</dbReference>
<evidence type="ECO:0000256" key="1">
    <source>
        <dbReference type="PROSITE-ProRule" id="PRU00473"/>
    </source>
</evidence>
<dbReference type="NCBIfam" id="NF038228">
    <property type="entry name" value="IcmH_DotU_IVB"/>
    <property type="match status" value="1"/>
</dbReference>
<feature type="compositionally biased region" description="Pro residues" evidence="2">
    <location>
        <begin position="21"/>
        <end position="53"/>
    </location>
</feature>
<dbReference type="Pfam" id="PF00691">
    <property type="entry name" value="OmpA"/>
    <property type="match status" value="1"/>
</dbReference>
<dbReference type="InterPro" id="IPR038522">
    <property type="entry name" value="T4/T6SS_DotU_sf"/>
</dbReference>
<dbReference type="GO" id="GO:0016020">
    <property type="term" value="C:membrane"/>
    <property type="evidence" value="ECO:0007669"/>
    <property type="project" value="UniProtKB-UniRule"/>
</dbReference>
<feature type="domain" description="OmpA-like" evidence="4">
    <location>
        <begin position="359"/>
        <end position="479"/>
    </location>
</feature>
<organism evidence="5 6">
    <name type="scientific">Tsuneonella dongtanensis</name>
    <dbReference type="NCBI Taxonomy" id="692370"/>
    <lineage>
        <taxon>Bacteria</taxon>
        <taxon>Pseudomonadati</taxon>
        <taxon>Pseudomonadota</taxon>
        <taxon>Alphaproteobacteria</taxon>
        <taxon>Sphingomonadales</taxon>
        <taxon>Erythrobacteraceae</taxon>
        <taxon>Tsuneonella</taxon>
    </lineage>
</organism>
<dbReference type="STRING" id="692370.A6F68_00861"/>
<evidence type="ECO:0000313" key="6">
    <source>
        <dbReference type="Proteomes" id="UP000092932"/>
    </source>
</evidence>
<name>A0A1B2AB46_9SPHN</name>
<dbReference type="InterPro" id="IPR006665">
    <property type="entry name" value="OmpA-like"/>
</dbReference>
<dbReference type="PANTHER" id="PTHR38033:SF1">
    <property type="entry name" value="DOTU FAMILY TYPE IV_VI SECRETION SYSTEM PROTEIN"/>
    <property type="match status" value="1"/>
</dbReference>
<dbReference type="CDD" id="cd07185">
    <property type="entry name" value="OmpA_C-like"/>
    <property type="match status" value="1"/>
</dbReference>
<sequence>MSSDDRNKTVFRPSPLRGGGTPPPPPPPPPGGGGWGAPPPPSNDPFLGAPPPQSAGRDPFGAPLGGPEPAPATAQGMTSPAQFVDDVPQPRAARDDRNPLVAHAAPVLAMAAAIQSGRWQVPMQEFHARATDAIRKFEAAIEPLYPEGVRQRAKYAVCATIDDVMQNLPGMAGGGAQWAQRNMVVTFFRENIGGDRFWEFVQEMLRDPARNRDLIELFHACLAAGFEGRTRTMPDGFSKKREVMTNLVGALEHLRSMSQHEIVHHWKGEVAPRNPGNFWGLVALVGAIAAGICFLIYLIFFVILFTTSSDVEERVAGLFPGEPLALNRSAAAFTPPPSDTEARLRQFLAPEIQQGLVEVEGNRVRTTVGTLFEPASNELVSGRESIFERIGKATELEKGTITVEGHADSDRIATIEYPSNIALSEARARTVADIIRTQLSDKSRVKAVGLGDTVPLASNDNAAGKARNRRVEVVLDHGL</sequence>
<dbReference type="KEGG" id="ado:A6F68_00861"/>
<evidence type="ECO:0000259" key="4">
    <source>
        <dbReference type="PROSITE" id="PS51123"/>
    </source>
</evidence>
<dbReference type="InterPro" id="IPR036737">
    <property type="entry name" value="OmpA-like_sf"/>
</dbReference>
<evidence type="ECO:0000313" key="5">
    <source>
        <dbReference type="EMBL" id="ANY19387.1"/>
    </source>
</evidence>
<dbReference type="Gene3D" id="3.30.1330.60">
    <property type="entry name" value="OmpA-like domain"/>
    <property type="match status" value="1"/>
</dbReference>
<dbReference type="OrthoDB" id="9814546at2"/>
<dbReference type="EMBL" id="CP016591">
    <property type="protein sequence ID" value="ANY19387.1"/>
    <property type="molecule type" value="Genomic_DNA"/>
</dbReference>
<keyword evidence="6" id="KW-1185">Reference proteome</keyword>
<reference evidence="5 6" key="1">
    <citation type="submission" date="2016-07" db="EMBL/GenBank/DDBJ databases">
        <title>Complete genome sequence of Altererythrobacter dongtanensis KCTC 22672, a type strain with esterase isolated from tidal flat.</title>
        <authorList>
            <person name="Cheng H."/>
            <person name="Wu Y.-H."/>
            <person name="Zhou P."/>
            <person name="Huo Y.-Y."/>
            <person name="Wang C.-S."/>
            <person name="Xu X.-W."/>
        </authorList>
    </citation>
    <scope>NUCLEOTIDE SEQUENCE [LARGE SCALE GENOMIC DNA]</scope>
    <source>
        <strain evidence="5 6">KCTC 22672</strain>
    </source>
</reference>
<dbReference type="AlphaFoldDB" id="A0A1B2AB46"/>
<dbReference type="InterPro" id="IPR017732">
    <property type="entry name" value="T4/T6SS_DotU"/>
</dbReference>
<dbReference type="NCBIfam" id="TIGR03349">
    <property type="entry name" value="IV_VI_DotU"/>
    <property type="match status" value="1"/>
</dbReference>